<dbReference type="EMBL" id="JAHQIW010000513">
    <property type="protein sequence ID" value="KAJ1348481.1"/>
    <property type="molecule type" value="Genomic_DNA"/>
</dbReference>
<gene>
    <name evidence="1" type="ORF">KIN20_003786</name>
</gene>
<organism evidence="1 2">
    <name type="scientific">Parelaphostrongylus tenuis</name>
    <name type="common">Meningeal worm</name>
    <dbReference type="NCBI Taxonomy" id="148309"/>
    <lineage>
        <taxon>Eukaryota</taxon>
        <taxon>Metazoa</taxon>
        <taxon>Ecdysozoa</taxon>
        <taxon>Nematoda</taxon>
        <taxon>Chromadorea</taxon>
        <taxon>Rhabditida</taxon>
        <taxon>Rhabditina</taxon>
        <taxon>Rhabditomorpha</taxon>
        <taxon>Strongyloidea</taxon>
        <taxon>Metastrongylidae</taxon>
        <taxon>Parelaphostrongylus</taxon>
    </lineage>
</organism>
<sequence>MPLPRDYEDRLWITKILGHMTYEEAFRKRHEIALGPHRMDLTRNIFDQWVFKVEYELFNGGFIQVWEIEDRLVHLRELDIYKQRNNIFEERQHKRDIV</sequence>
<proteinExistence type="predicted"/>
<keyword evidence="2" id="KW-1185">Reference proteome</keyword>
<evidence type="ECO:0000313" key="2">
    <source>
        <dbReference type="Proteomes" id="UP001196413"/>
    </source>
</evidence>
<protein>
    <submittedName>
        <fullName evidence="1">Uncharacterized protein</fullName>
    </submittedName>
</protein>
<reference evidence="1" key="1">
    <citation type="submission" date="2021-06" db="EMBL/GenBank/DDBJ databases">
        <title>Parelaphostrongylus tenuis whole genome reference sequence.</title>
        <authorList>
            <person name="Garwood T.J."/>
            <person name="Larsen P.A."/>
            <person name="Fountain-Jones N.M."/>
            <person name="Garbe J.R."/>
            <person name="Macchietto M.G."/>
            <person name="Kania S.A."/>
            <person name="Gerhold R.W."/>
            <person name="Richards J.E."/>
            <person name="Wolf T.M."/>
        </authorList>
    </citation>
    <scope>NUCLEOTIDE SEQUENCE</scope>
    <source>
        <strain evidence="1">MNPRO001-30</strain>
        <tissue evidence="1">Meninges</tissue>
    </source>
</reference>
<comment type="caution">
    <text evidence="1">The sequence shown here is derived from an EMBL/GenBank/DDBJ whole genome shotgun (WGS) entry which is preliminary data.</text>
</comment>
<evidence type="ECO:0000313" key="1">
    <source>
        <dbReference type="EMBL" id="KAJ1348481.1"/>
    </source>
</evidence>
<name>A0AAD5MIT6_PARTN</name>
<accession>A0AAD5MIT6</accession>
<dbReference type="AlphaFoldDB" id="A0AAD5MIT6"/>
<dbReference type="Proteomes" id="UP001196413">
    <property type="component" value="Unassembled WGS sequence"/>
</dbReference>